<feature type="signal peptide" evidence="2">
    <location>
        <begin position="1"/>
        <end position="21"/>
    </location>
</feature>
<dbReference type="PANTHER" id="PTHR33734:SF22">
    <property type="entry name" value="MEMBRANE-BOUND LYTIC MUREIN TRANSGLYCOSYLASE D"/>
    <property type="match status" value="1"/>
</dbReference>
<organism evidence="4 5">
    <name type="scientific">Sediminicola arcticus</name>
    <dbReference type="NCBI Taxonomy" id="1574308"/>
    <lineage>
        <taxon>Bacteria</taxon>
        <taxon>Pseudomonadati</taxon>
        <taxon>Bacteroidota</taxon>
        <taxon>Flavobacteriia</taxon>
        <taxon>Flavobacteriales</taxon>
        <taxon>Flavobacteriaceae</taxon>
        <taxon>Sediminicola</taxon>
    </lineage>
</organism>
<evidence type="ECO:0000313" key="4">
    <source>
        <dbReference type="EMBL" id="MET6989527.1"/>
    </source>
</evidence>
<dbReference type="SUPFAM" id="SSF54106">
    <property type="entry name" value="LysM domain"/>
    <property type="match status" value="2"/>
</dbReference>
<dbReference type="EMBL" id="JBEXAE010000001">
    <property type="protein sequence ID" value="MET6989527.1"/>
    <property type="molecule type" value="Genomic_DNA"/>
</dbReference>
<dbReference type="InterPro" id="IPR018392">
    <property type="entry name" value="LysM"/>
</dbReference>
<dbReference type="CDD" id="cd00118">
    <property type="entry name" value="LysM"/>
    <property type="match status" value="2"/>
</dbReference>
<protein>
    <submittedName>
        <fullName evidence="4">LysM peptidoglycan-binding domain-containing protein</fullName>
    </submittedName>
</protein>
<accession>A0ABV2SQU2</accession>
<dbReference type="PROSITE" id="PS00922">
    <property type="entry name" value="TRANSGLYCOSYLASE"/>
    <property type="match status" value="1"/>
</dbReference>
<keyword evidence="2" id="KW-0732">Signal</keyword>
<dbReference type="CDD" id="cd16894">
    <property type="entry name" value="MltD-like"/>
    <property type="match status" value="1"/>
</dbReference>
<dbReference type="Pfam" id="PF01464">
    <property type="entry name" value="SLT"/>
    <property type="match status" value="1"/>
</dbReference>
<dbReference type="Proteomes" id="UP001549799">
    <property type="component" value="Unassembled WGS sequence"/>
</dbReference>
<dbReference type="InterPro" id="IPR023346">
    <property type="entry name" value="Lysozyme-like_dom_sf"/>
</dbReference>
<dbReference type="SMART" id="SM00257">
    <property type="entry name" value="LysM"/>
    <property type="match status" value="2"/>
</dbReference>
<dbReference type="Pfam" id="PF01476">
    <property type="entry name" value="LysM"/>
    <property type="match status" value="2"/>
</dbReference>
<gene>
    <name evidence="4" type="ORF">ABXZ36_02575</name>
</gene>
<dbReference type="InterPro" id="IPR000189">
    <property type="entry name" value="Transglyc_AS"/>
</dbReference>
<evidence type="ECO:0000259" key="3">
    <source>
        <dbReference type="PROSITE" id="PS51782"/>
    </source>
</evidence>
<dbReference type="InterPro" id="IPR036779">
    <property type="entry name" value="LysM_dom_sf"/>
</dbReference>
<dbReference type="SUPFAM" id="SSF53955">
    <property type="entry name" value="Lysozyme-like"/>
    <property type="match status" value="1"/>
</dbReference>
<feature type="domain" description="LysM" evidence="3">
    <location>
        <begin position="422"/>
        <end position="465"/>
    </location>
</feature>
<dbReference type="PANTHER" id="PTHR33734">
    <property type="entry name" value="LYSM DOMAIN-CONTAINING GPI-ANCHORED PROTEIN 2"/>
    <property type="match status" value="1"/>
</dbReference>
<feature type="domain" description="LysM" evidence="3">
    <location>
        <begin position="496"/>
        <end position="540"/>
    </location>
</feature>
<dbReference type="Gene3D" id="3.10.350.10">
    <property type="entry name" value="LysM domain"/>
    <property type="match status" value="2"/>
</dbReference>
<reference evidence="4 5" key="1">
    <citation type="submission" date="2024-07" db="EMBL/GenBank/DDBJ databases">
        <title>The genome sequence of type strain Sediminicola arcticus GDMCC 1.2805.</title>
        <authorList>
            <person name="Liu Y."/>
        </authorList>
    </citation>
    <scope>NUCLEOTIDE SEQUENCE [LARGE SCALE GENOMIC DNA]</scope>
    <source>
        <strain evidence="4 5">GDMCC 1.2805</strain>
    </source>
</reference>
<dbReference type="InterPro" id="IPR008258">
    <property type="entry name" value="Transglycosylase_SLT_dom_1"/>
</dbReference>
<dbReference type="PROSITE" id="PS51782">
    <property type="entry name" value="LYSM"/>
    <property type="match status" value="2"/>
</dbReference>
<sequence>MMKLKNIGLVLCCLLAVSAMAQEKEGARKKQRKNNVVQEASVDTVAMDMEGVEQMELMESPGQLEDSPAILVKVSNKYNLSDRNDTAKYDKLWLKELYENQSLFDSIYSTVTNLEVDSLYHYDLDTETLKARLKILDQKTPFNIAYNPSLENVIKTFLTRKRGLMQRMLKVSQFYFPMFEQELDSYNVPLELKYLAIIESALNPRARSRVGATGLWQFMYSTGKMYDLDVSSYVDERSDPIASTKAAAKYLSKLHGIFNDWDLALAAYNSGPGNVNKAIRRSGGYTNYWNIRRNLPRETAGYVPAFLAAMYIFEYAEEHGLQRERIERPIFDTDTVHVKNLITFNQISELVDVSIEELQILNPSYKLDVIPYVEGKNYVLRLPREAMGKFVANETAIYAHVKTELETEEKPLPDLVKAQDRIVYKVRSGDYLGRIAERHGVGVSQIRQWNGLRGNTVRIGQRLTIYAKNPVASNVSRTSSSSSNNATKSAIASDTKIHTVKSGDSLWTISKKYPGISIENLREWNGIRGNDIKIGAKLKLCSC</sequence>
<proteinExistence type="inferred from homology"/>
<comment type="similarity">
    <text evidence="1">Belongs to the transglycosylase Slt family.</text>
</comment>
<feature type="chain" id="PRO_5046043213" evidence="2">
    <location>
        <begin position="22"/>
        <end position="543"/>
    </location>
</feature>
<comment type="caution">
    <text evidence="4">The sequence shown here is derived from an EMBL/GenBank/DDBJ whole genome shotgun (WGS) entry which is preliminary data.</text>
</comment>
<evidence type="ECO:0000256" key="2">
    <source>
        <dbReference type="SAM" id="SignalP"/>
    </source>
</evidence>
<name>A0ABV2SQU2_9FLAO</name>
<keyword evidence="5" id="KW-1185">Reference proteome</keyword>
<evidence type="ECO:0000256" key="1">
    <source>
        <dbReference type="ARBA" id="ARBA00007734"/>
    </source>
</evidence>
<dbReference type="Gene3D" id="1.10.530.10">
    <property type="match status" value="1"/>
</dbReference>
<evidence type="ECO:0000313" key="5">
    <source>
        <dbReference type="Proteomes" id="UP001549799"/>
    </source>
</evidence>